<dbReference type="GO" id="GO:0090173">
    <property type="term" value="P:regulation of synaptonemal complex assembly"/>
    <property type="evidence" value="ECO:0007669"/>
    <property type="project" value="InterPro"/>
</dbReference>
<dbReference type="Proteomes" id="UP000233524">
    <property type="component" value="Unassembled WGS sequence"/>
</dbReference>
<dbReference type="SUPFAM" id="SSF48452">
    <property type="entry name" value="TPR-like"/>
    <property type="match status" value="1"/>
</dbReference>
<evidence type="ECO:0000256" key="2">
    <source>
        <dbReference type="ARBA" id="ARBA00031845"/>
    </source>
</evidence>
<dbReference type="VEuPathDB" id="FungiDB:jhhlp_005647"/>
<dbReference type="EMBL" id="NLAX01000701">
    <property type="protein sequence ID" value="PKS07050.1"/>
    <property type="molecule type" value="Genomic_DNA"/>
</dbReference>
<dbReference type="InParanoid" id="A0A2N3N3N4"/>
<dbReference type="OrthoDB" id="65716at2759"/>
<sequence length="938" mass="106684">MAHVTSLLKSCSDLRDRLPNSDDTESIETLLDDVKVYLRTAKTLGLKTQAETRPRAHELEEKGISLWNLCTRLRRNIDTDEDISADFTNMKKLLYLWCRVFSFFLIDIARRARGGEKRSSLVADLLYLLRLALKAARSCIEDGELELALGCLQKGVDYIKEVRGRTCPQEYDGEFRGLEAEYFILRIWQSWKEDRLDVAEHMYRKAEDTLKSLDPRPAENLCAVLFEIGRASLEQKDFSLATKWLERAYGVINNQELEDLSRNGVELRLTIVQAFIQALVGTGNLEDMNKARDIVMYMESDIGDKPVVLLMRLELLMSTPDEEFDTLAYADILRRMVKGFTFTRPHFQFFLSHARRLYKKGAVLGCNVLDELITGRLLGSGKGDWIGKALIMRVWMATSRVGASGDIVELEDLLGRIQDGLEVPIEPIAAAAAQSLIWKQVEANLTDEQYETADQWCRVAMHEVFHSAGPQNLAKISRKRILCALMRNQFDNAKQLYLTMPEATQREPMTRYLMFKVALRNHDNDLAVECLGALSNLQTKGRDFLYACVLDAQSVGSRRFAAAAMKSLVENHDAETASPIHLPALIRCTIRLLVVGLDPKSEEEYVAVENAANDICHMFEEAASAVQRAPRDADGKKLFTVTELDWFHQNAYNIGINRCETWDLRHTIRIFEACLSIMKQYPADIPLEDAKDLSLKAMCCYFIIGAALISLARREDVVDEKLRMYSEMRGHVARFEVELNERSRDIGKTVLEDLKAKLATLLIFDFEGAVALGTWDELAEVVRRAEMCGDAVAYKAMADCLLRAKGIPPQALFSTMRAIINQLCAIQGFGVERVAKYIRCLFQAVLPLEGSMAFQLADEALHLVREASTMDQRFPDEELEWLATMSWNHAIDFYSVGEDGECKKWAVKAINLAHYCNDERRLERNLQDRFSSLKWEEK</sequence>
<protein>
    <recommendedName>
        <fullName evidence="2">Protein ZIP4 homolog</fullName>
    </recommendedName>
</protein>
<comment type="caution">
    <text evidence="3">The sequence shown here is derived from an EMBL/GenBank/DDBJ whole genome shotgun (WGS) entry which is preliminary data.</text>
</comment>
<reference evidence="3 4" key="1">
    <citation type="journal article" date="2017" name="G3 (Bethesda)">
        <title>First Draft Genome Sequence of the Pathogenic Fungus Lomentospora prolificans (Formerly Scedosporium prolificans).</title>
        <authorList>
            <person name="Luo R."/>
            <person name="Zimin A."/>
            <person name="Workman R."/>
            <person name="Fan Y."/>
            <person name="Pertea G."/>
            <person name="Grossman N."/>
            <person name="Wear M.P."/>
            <person name="Jia B."/>
            <person name="Miller H."/>
            <person name="Casadevall A."/>
            <person name="Timp W."/>
            <person name="Zhang S.X."/>
            <person name="Salzberg S.L."/>
        </authorList>
    </citation>
    <scope>NUCLEOTIDE SEQUENCE [LARGE SCALE GENOMIC DNA]</scope>
    <source>
        <strain evidence="3 4">JHH-5317</strain>
    </source>
</reference>
<evidence type="ECO:0000313" key="4">
    <source>
        <dbReference type="Proteomes" id="UP000233524"/>
    </source>
</evidence>
<evidence type="ECO:0000313" key="3">
    <source>
        <dbReference type="EMBL" id="PKS07050.1"/>
    </source>
</evidence>
<accession>A0A2N3N3N4</accession>
<evidence type="ECO:0000256" key="1">
    <source>
        <dbReference type="ARBA" id="ARBA00023254"/>
    </source>
</evidence>
<dbReference type="PANTHER" id="PTHR40375">
    <property type="entry name" value="SPORULATION-SPECIFIC PROTEIN 22"/>
    <property type="match status" value="1"/>
</dbReference>
<keyword evidence="4" id="KW-1185">Reference proteome</keyword>
<dbReference type="Pfam" id="PF08631">
    <property type="entry name" value="SPO22"/>
    <property type="match status" value="1"/>
</dbReference>
<organism evidence="3 4">
    <name type="scientific">Lomentospora prolificans</name>
    <dbReference type="NCBI Taxonomy" id="41688"/>
    <lineage>
        <taxon>Eukaryota</taxon>
        <taxon>Fungi</taxon>
        <taxon>Dikarya</taxon>
        <taxon>Ascomycota</taxon>
        <taxon>Pezizomycotina</taxon>
        <taxon>Sordariomycetes</taxon>
        <taxon>Hypocreomycetidae</taxon>
        <taxon>Microascales</taxon>
        <taxon>Microascaceae</taxon>
        <taxon>Lomentospora</taxon>
    </lineage>
</organism>
<gene>
    <name evidence="3" type="ORF">jhhlp_005647</name>
</gene>
<dbReference type="InterPro" id="IPR011990">
    <property type="entry name" value="TPR-like_helical_dom_sf"/>
</dbReference>
<keyword evidence="1" id="KW-0469">Meiosis</keyword>
<dbReference type="AlphaFoldDB" id="A0A2N3N3N4"/>
<dbReference type="GO" id="GO:0051321">
    <property type="term" value="P:meiotic cell cycle"/>
    <property type="evidence" value="ECO:0007669"/>
    <property type="project" value="UniProtKB-KW"/>
</dbReference>
<name>A0A2N3N3N4_9PEZI</name>
<proteinExistence type="predicted"/>
<dbReference type="STRING" id="41688.A0A2N3N3N4"/>
<dbReference type="PANTHER" id="PTHR40375:SF2">
    <property type="entry name" value="SPORULATION-SPECIFIC PROTEIN 22"/>
    <property type="match status" value="1"/>
</dbReference>
<dbReference type="InterPro" id="IPR013940">
    <property type="entry name" value="Spo22/ZIP4/TEX11"/>
</dbReference>
<dbReference type="InterPro" id="IPR039057">
    <property type="entry name" value="Spo22/ZIP4"/>
</dbReference>